<feature type="region of interest" description="Disordered" evidence="1">
    <location>
        <begin position="312"/>
        <end position="339"/>
    </location>
</feature>
<name>A0ABR2J808_9PEZI</name>
<protein>
    <submittedName>
        <fullName evidence="2">Uncharacterized protein</fullName>
    </submittedName>
</protein>
<sequence length="496" mass="54677">MEFNTAPMLYPGATRFHSAPQGPEIKGERMDEDLAPMFPPKPTQGGFGVIQHHIPQPVNAAYPTSTGDNLMYRDAPTFNAAQQHHLLQHHHWQQHKPIIDLTNHERGSAFFVEAQRQLDPRVANPTGRLHGRTALNPESQAMAGWVAHNRLPYMQPHGLLHSQTQEQPHSEVNSMSRMAAQSYSMPQSSSQFWTSPSLHAMPQSQTTPQPQHLSRSVWQPAAQPVAKLSQNRILKINKALQLTLNIPSGSSGQGAGNNAEQAILQQHHQGQPDHSDSSEPVAEYSEMASLPLPLLCGTSSGDVLRDSTGLPLVAAKDPTPQPVVTNPEPIQENDQGLPSMHKDEPVDFTWMLNHAEAELGRTGKYDKRGPVRQKSLAVLAAGQVGRILKKLDGKMANHGSFSNRVHILTVMREIIHAFMNAPTRLAAGAEAPRYLAYYQSLFLAAVDKLTQHQKNRLKVLEGGLWMLELQDMVELAEGTGVSAGLEQALARIDCWE</sequence>
<dbReference type="Proteomes" id="UP001390339">
    <property type="component" value="Unassembled WGS sequence"/>
</dbReference>
<proteinExistence type="predicted"/>
<comment type="caution">
    <text evidence="2">The sequence shown here is derived from an EMBL/GenBank/DDBJ whole genome shotgun (WGS) entry which is preliminary data.</text>
</comment>
<feature type="compositionally biased region" description="Polar residues" evidence="1">
    <location>
        <begin position="179"/>
        <end position="217"/>
    </location>
</feature>
<feature type="region of interest" description="Disordered" evidence="1">
    <location>
        <begin position="265"/>
        <end position="284"/>
    </location>
</feature>
<accession>A0ABR2J808</accession>
<dbReference type="EMBL" id="JAPCWZ010000003">
    <property type="protein sequence ID" value="KAK8873810.1"/>
    <property type="molecule type" value="Genomic_DNA"/>
</dbReference>
<evidence type="ECO:0000256" key="1">
    <source>
        <dbReference type="SAM" id="MobiDB-lite"/>
    </source>
</evidence>
<gene>
    <name evidence="2" type="ORF">PGQ11_004324</name>
</gene>
<organism evidence="2 3">
    <name type="scientific">Apiospora arundinis</name>
    <dbReference type="NCBI Taxonomy" id="335852"/>
    <lineage>
        <taxon>Eukaryota</taxon>
        <taxon>Fungi</taxon>
        <taxon>Dikarya</taxon>
        <taxon>Ascomycota</taxon>
        <taxon>Pezizomycotina</taxon>
        <taxon>Sordariomycetes</taxon>
        <taxon>Xylariomycetidae</taxon>
        <taxon>Amphisphaeriales</taxon>
        <taxon>Apiosporaceae</taxon>
        <taxon>Apiospora</taxon>
    </lineage>
</organism>
<reference evidence="2 3" key="1">
    <citation type="journal article" date="2024" name="IMA Fungus">
        <title>Apiospora arundinis, a panoply of carbohydrate-active enzymes and secondary metabolites.</title>
        <authorList>
            <person name="Sorensen T."/>
            <person name="Petersen C."/>
            <person name="Muurmann A.T."/>
            <person name="Christiansen J.V."/>
            <person name="Brundto M.L."/>
            <person name="Overgaard C.K."/>
            <person name="Boysen A.T."/>
            <person name="Wollenberg R.D."/>
            <person name="Larsen T.O."/>
            <person name="Sorensen J.L."/>
            <person name="Nielsen K.L."/>
            <person name="Sondergaard T.E."/>
        </authorList>
    </citation>
    <scope>NUCLEOTIDE SEQUENCE [LARGE SCALE GENOMIC DNA]</scope>
    <source>
        <strain evidence="2 3">AAU 773</strain>
    </source>
</reference>
<keyword evidence="3" id="KW-1185">Reference proteome</keyword>
<evidence type="ECO:0000313" key="2">
    <source>
        <dbReference type="EMBL" id="KAK8873810.1"/>
    </source>
</evidence>
<evidence type="ECO:0000313" key="3">
    <source>
        <dbReference type="Proteomes" id="UP001390339"/>
    </source>
</evidence>
<feature type="region of interest" description="Disordered" evidence="1">
    <location>
        <begin position="179"/>
        <end position="218"/>
    </location>
</feature>